<protein>
    <submittedName>
        <fullName evidence="3">DUF2892 domain-containing protein</fullName>
    </submittedName>
</protein>
<keyword evidence="1" id="KW-1133">Transmembrane helix</keyword>
<reference evidence="3" key="1">
    <citation type="submission" date="2020-12" db="EMBL/GenBank/DDBJ databases">
        <title>Sedimentitalea sp. nov., isolated from sand in Incheon.</title>
        <authorList>
            <person name="Kim W."/>
        </authorList>
    </citation>
    <scope>NUCLEOTIDE SEQUENCE</scope>
    <source>
        <strain evidence="3">CAU 1593</strain>
    </source>
</reference>
<name>A0A8J7LZL6_9RHOB</name>
<dbReference type="InterPro" id="IPR021309">
    <property type="entry name" value="YgaP-like_TM"/>
</dbReference>
<evidence type="ECO:0000256" key="1">
    <source>
        <dbReference type="SAM" id="Phobius"/>
    </source>
</evidence>
<evidence type="ECO:0000313" key="4">
    <source>
        <dbReference type="Proteomes" id="UP000619079"/>
    </source>
</evidence>
<sequence>MTRNEGTLDRALRVILGLVLLSLVFVGPKTAWGLIGIVPLLTGAIGYCPLYQLLGMNTCPMRKN</sequence>
<feature type="transmembrane region" description="Helical" evidence="1">
    <location>
        <begin position="34"/>
        <end position="54"/>
    </location>
</feature>
<dbReference type="Proteomes" id="UP000619079">
    <property type="component" value="Unassembled WGS sequence"/>
</dbReference>
<gene>
    <name evidence="3" type="ORF">JF290_06575</name>
</gene>
<dbReference type="EMBL" id="JAELVR010000004">
    <property type="protein sequence ID" value="MBJ6371186.1"/>
    <property type="molecule type" value="Genomic_DNA"/>
</dbReference>
<keyword evidence="1" id="KW-0472">Membrane</keyword>
<evidence type="ECO:0000259" key="2">
    <source>
        <dbReference type="Pfam" id="PF11127"/>
    </source>
</evidence>
<keyword evidence="1" id="KW-0812">Transmembrane</keyword>
<dbReference type="RefSeq" id="WP_199024049.1">
    <property type="nucleotide sequence ID" value="NZ_JAELVR010000004.1"/>
</dbReference>
<accession>A0A8J7LZL6</accession>
<feature type="transmembrane region" description="Helical" evidence="1">
    <location>
        <begin position="12"/>
        <end position="28"/>
    </location>
</feature>
<organism evidence="3 4">
    <name type="scientific">Sedimentitalea arenosa</name>
    <dbReference type="NCBI Taxonomy" id="2798803"/>
    <lineage>
        <taxon>Bacteria</taxon>
        <taxon>Pseudomonadati</taxon>
        <taxon>Pseudomonadota</taxon>
        <taxon>Alphaproteobacteria</taxon>
        <taxon>Rhodobacterales</taxon>
        <taxon>Paracoccaceae</taxon>
        <taxon>Sedimentitalea</taxon>
    </lineage>
</organism>
<dbReference type="AlphaFoldDB" id="A0A8J7LZL6"/>
<keyword evidence="4" id="KW-1185">Reference proteome</keyword>
<dbReference type="Pfam" id="PF11127">
    <property type="entry name" value="YgaP-like_TM"/>
    <property type="match status" value="1"/>
</dbReference>
<feature type="domain" description="Inner membrane protein YgaP-like transmembrane" evidence="2">
    <location>
        <begin position="1"/>
        <end position="61"/>
    </location>
</feature>
<proteinExistence type="predicted"/>
<comment type="caution">
    <text evidence="3">The sequence shown here is derived from an EMBL/GenBank/DDBJ whole genome shotgun (WGS) entry which is preliminary data.</text>
</comment>
<evidence type="ECO:0000313" key="3">
    <source>
        <dbReference type="EMBL" id="MBJ6371186.1"/>
    </source>
</evidence>